<reference evidence="1 2" key="1">
    <citation type="submission" date="2018-10" db="EMBL/GenBank/DDBJ databases">
        <authorList>
            <consortium name="IHU Genomes"/>
        </authorList>
    </citation>
    <scope>NUCLEOTIDE SEQUENCE [LARGE SCALE GENOMIC DNA]</scope>
    <source>
        <strain evidence="1 2">A1</strain>
    </source>
</reference>
<evidence type="ECO:0000313" key="1">
    <source>
        <dbReference type="EMBL" id="VBB19077.1"/>
    </source>
</evidence>
<sequence>LNTYVTGYTKSDGCILVNCVDTNNMYSYECDILIDCTYNQLQLSCKEYKYELTCSLMLKQNRELSFGALTLMDGNFLSIYPRSKKEGLYTLTDVEFTPIITSCDYQDVENYVVTDSKIREIKGNMFCKVKKYYPGFEDDFEYIGYFLSKKTKQITGSDSRDIVIEKVDDNVITVNCGKIYGIFEFEKYLRETLNL</sequence>
<evidence type="ECO:0000313" key="2">
    <source>
        <dbReference type="Proteomes" id="UP000594342"/>
    </source>
</evidence>
<name>A0A5K0UAP0_9VIRU</name>
<gene>
    <name evidence="1" type="ORF">YASMINEVIRUS_1609</name>
</gene>
<dbReference type="EMBL" id="UPSH01000002">
    <property type="protein sequence ID" value="VBB19077.1"/>
    <property type="molecule type" value="Genomic_DNA"/>
</dbReference>
<protein>
    <submittedName>
        <fullName evidence="1">Uncharacterized protein</fullName>
    </submittedName>
</protein>
<accession>A0A5K0UAP0</accession>
<feature type="non-terminal residue" evidence="1">
    <location>
        <position position="1"/>
    </location>
</feature>
<proteinExistence type="predicted"/>
<organism evidence="1 2">
    <name type="scientific">Yasminevirus sp. GU-2018</name>
    <dbReference type="NCBI Taxonomy" id="2420051"/>
    <lineage>
        <taxon>Viruses</taxon>
        <taxon>Varidnaviria</taxon>
        <taxon>Bamfordvirae</taxon>
        <taxon>Nucleocytoviricota</taxon>
        <taxon>Megaviricetes</taxon>
        <taxon>Imitervirales</taxon>
        <taxon>Mimiviridae</taxon>
        <taxon>Klosneuvirinae</taxon>
        <taxon>Yasminevirus</taxon>
        <taxon>Yasminevirus saudimassiliense</taxon>
    </lineage>
</organism>
<keyword evidence="2" id="KW-1185">Reference proteome</keyword>
<dbReference type="Proteomes" id="UP000594342">
    <property type="component" value="Unassembled WGS sequence"/>
</dbReference>
<comment type="caution">
    <text evidence="1">The sequence shown here is derived from an EMBL/GenBank/DDBJ whole genome shotgun (WGS) entry which is preliminary data.</text>
</comment>